<name>A0A317MRC0_9GAMM</name>
<gene>
    <name evidence="1" type="ORF">C7443_11342</name>
</gene>
<dbReference type="Pfam" id="PF06080">
    <property type="entry name" value="DUF938"/>
    <property type="match status" value="1"/>
</dbReference>
<dbReference type="PANTHER" id="PTHR20974:SF0">
    <property type="entry name" value="UPF0585 PROTEIN CG18661"/>
    <property type="match status" value="1"/>
</dbReference>
<evidence type="ECO:0000313" key="1">
    <source>
        <dbReference type="EMBL" id="PWV58861.1"/>
    </source>
</evidence>
<reference evidence="1 2" key="1">
    <citation type="submission" date="2018-05" db="EMBL/GenBank/DDBJ databases">
        <title>Genomic Encyclopedia of Type Strains, Phase IV (KMG-IV): sequencing the most valuable type-strain genomes for metagenomic binning, comparative biology and taxonomic classification.</title>
        <authorList>
            <person name="Goeker M."/>
        </authorList>
    </citation>
    <scope>NUCLEOTIDE SEQUENCE [LARGE SCALE GENOMIC DNA]</scope>
    <source>
        <strain evidence="1 2">DSM 23606</strain>
    </source>
</reference>
<evidence type="ECO:0000313" key="2">
    <source>
        <dbReference type="Proteomes" id="UP000246569"/>
    </source>
</evidence>
<dbReference type="RefSeq" id="WP_110020077.1">
    <property type="nucleotide sequence ID" value="NZ_QGTJ01000013.1"/>
</dbReference>
<comment type="caution">
    <text evidence="1">The sequence shown here is derived from an EMBL/GenBank/DDBJ whole genome shotgun (WGS) entry which is preliminary data.</text>
</comment>
<dbReference type="SUPFAM" id="SSF53335">
    <property type="entry name" value="S-adenosyl-L-methionine-dependent methyltransferases"/>
    <property type="match status" value="1"/>
</dbReference>
<keyword evidence="2" id="KW-1185">Reference proteome</keyword>
<dbReference type="InterPro" id="IPR010342">
    <property type="entry name" value="DUF938"/>
</dbReference>
<dbReference type="OrthoDB" id="5563826at2"/>
<protein>
    <submittedName>
        <fullName evidence="1">Uncharacterized protein DUF938</fullName>
    </submittedName>
</protein>
<dbReference type="InterPro" id="IPR029063">
    <property type="entry name" value="SAM-dependent_MTases_sf"/>
</dbReference>
<dbReference type="AlphaFoldDB" id="A0A317MRC0"/>
<dbReference type="Gene3D" id="3.40.50.150">
    <property type="entry name" value="Vaccinia Virus protein VP39"/>
    <property type="match status" value="1"/>
</dbReference>
<sequence length="202" mass="22038">MSQPSPAKPFAPACEQNRDPILAVLRERFRGRGSVFEIGSGTGQHAVHFAAALPQRIWQCSEVAANLPGIRLWLAEAALPNTPEPLELDVRAAQWPLTQADDVFSANTAHIMDWAAVGAMFAGVGRLLSAGGCFCLYGPFLYDGRHTADSNVRFDAMLRQQNPAMGVRDVRELERLAAGCGLRLAEDLAMPADNRTLVWRRA</sequence>
<proteinExistence type="predicted"/>
<dbReference type="EMBL" id="QGTJ01000013">
    <property type="protein sequence ID" value="PWV58861.1"/>
    <property type="molecule type" value="Genomic_DNA"/>
</dbReference>
<dbReference type="PANTHER" id="PTHR20974">
    <property type="entry name" value="UPF0585 PROTEIN CG18661"/>
    <property type="match status" value="1"/>
</dbReference>
<organism evidence="1 2">
    <name type="scientific">Plasticicumulans acidivorans</name>
    <dbReference type="NCBI Taxonomy" id="886464"/>
    <lineage>
        <taxon>Bacteria</taxon>
        <taxon>Pseudomonadati</taxon>
        <taxon>Pseudomonadota</taxon>
        <taxon>Gammaproteobacteria</taxon>
        <taxon>Candidatus Competibacteraceae</taxon>
        <taxon>Plasticicumulans</taxon>
    </lineage>
</organism>
<dbReference type="Proteomes" id="UP000246569">
    <property type="component" value="Unassembled WGS sequence"/>
</dbReference>
<accession>A0A317MRC0</accession>